<sequence length="130" mass="13666">MSAAAAFAESGDVAAVWRALTTTEGAAADSHLESVAALIRAEFAERLDLDEVPAGKLGAAKTVSVDVVKTALETGNWPGHLSYGRNEGPRGKSGTLAVAGGSLELLDWHRRLLGLPVNVAPRWNFPRGDY</sequence>
<dbReference type="EMBL" id="KU963261">
    <property type="protein sequence ID" value="AMS03647.1"/>
    <property type="molecule type" value="Genomic_DNA"/>
</dbReference>
<reference evidence="2" key="1">
    <citation type="submission" date="2016-03" db="EMBL/GenBank/DDBJ databases">
        <authorList>
            <person name="Berryman E.N."/>
            <person name="Forrest K.M."/>
            <person name="McHale L."/>
            <person name="Wertz A.T."/>
            <person name="Zhuang Z."/>
            <person name="Kasturiarachi N.S."/>
            <person name="Pressimone C.A."/>
            <person name="Schiebel J.G."/>
            <person name="Furbee E.C."/>
            <person name="Grubb S.R."/>
            <person name="Warner M.H."/>
            <person name="Montgomery M.T."/>
            <person name="Garlena R.A."/>
            <person name="Russell D.A."/>
            <person name="Pope W.H."/>
            <person name="Jacobs-Sera D."/>
            <person name="Hendrix R.W."/>
            <person name="Hatfull G.F."/>
        </authorList>
    </citation>
    <scope>NUCLEOTIDE SEQUENCE [LARGE SCALE GENOMIC DNA]</scope>
</reference>
<dbReference type="Proteomes" id="UP000203938">
    <property type="component" value="Segment"/>
</dbReference>
<dbReference type="RefSeq" id="YP_009302769.1">
    <property type="nucleotide sequence ID" value="NC_031247.1"/>
</dbReference>
<name>A0A142KC14_9CAUD</name>
<gene>
    <name evidence="1" type="primary">12</name>
    <name evidence="1" type="ORF">SEA_BETTERKATZ_12</name>
</gene>
<protein>
    <submittedName>
        <fullName evidence="1">Head-to-tail connector protein</fullName>
    </submittedName>
</protein>
<organism evidence="1 2">
    <name type="scientific">Gordonia phage BetterKatz</name>
    <dbReference type="NCBI Taxonomy" id="1821551"/>
    <lineage>
        <taxon>Viruses</taxon>
        <taxon>Duplodnaviria</taxon>
        <taxon>Heunggongvirae</taxon>
        <taxon>Uroviricota</taxon>
        <taxon>Caudoviricetes</taxon>
        <taxon>Betterkatzvirus</taxon>
        <taxon>Betterkatzvirus betterkatz</taxon>
    </lineage>
</organism>
<accession>A0A142KC14</accession>
<dbReference type="KEGG" id="vg:29125577"/>
<evidence type="ECO:0000313" key="2">
    <source>
        <dbReference type="Proteomes" id="UP000203938"/>
    </source>
</evidence>
<dbReference type="GeneID" id="29125577"/>
<dbReference type="OrthoDB" id="15615at10239"/>
<evidence type="ECO:0000313" key="1">
    <source>
        <dbReference type="EMBL" id="AMS03647.1"/>
    </source>
</evidence>
<keyword evidence="2" id="KW-1185">Reference proteome</keyword>
<proteinExistence type="predicted"/>